<evidence type="ECO:0000313" key="3">
    <source>
        <dbReference type="Proteomes" id="UP001215503"/>
    </source>
</evidence>
<feature type="domain" description="AB hydrolase-1" evidence="1">
    <location>
        <begin position="26"/>
        <end position="255"/>
    </location>
</feature>
<dbReference type="GO" id="GO:0016787">
    <property type="term" value="F:hydrolase activity"/>
    <property type="evidence" value="ECO:0007669"/>
    <property type="project" value="UniProtKB-KW"/>
</dbReference>
<protein>
    <submittedName>
        <fullName evidence="2">Alpha/beta hydrolase</fullName>
    </submittedName>
</protein>
<gene>
    <name evidence="2" type="ORF">P2G67_15820</name>
</gene>
<organism evidence="2 3">
    <name type="scientific">Aquibaculum arenosum</name>
    <dbReference type="NCBI Taxonomy" id="3032591"/>
    <lineage>
        <taxon>Bacteria</taxon>
        <taxon>Pseudomonadati</taxon>
        <taxon>Pseudomonadota</taxon>
        <taxon>Alphaproteobacteria</taxon>
        <taxon>Rhodospirillales</taxon>
        <taxon>Rhodovibrionaceae</taxon>
        <taxon>Aquibaculum</taxon>
    </lineage>
</organism>
<name>A0ABT5YR52_9PROT</name>
<dbReference type="InterPro" id="IPR050266">
    <property type="entry name" value="AB_hydrolase_sf"/>
</dbReference>
<dbReference type="PRINTS" id="PR00111">
    <property type="entry name" value="ABHYDROLASE"/>
</dbReference>
<dbReference type="SUPFAM" id="SSF53474">
    <property type="entry name" value="alpha/beta-Hydrolases"/>
    <property type="match status" value="1"/>
</dbReference>
<dbReference type="InterPro" id="IPR000073">
    <property type="entry name" value="AB_hydrolase_1"/>
</dbReference>
<accession>A0ABT5YR52</accession>
<dbReference type="Proteomes" id="UP001215503">
    <property type="component" value="Unassembled WGS sequence"/>
</dbReference>
<dbReference type="RefSeq" id="WP_275824272.1">
    <property type="nucleotide sequence ID" value="NZ_JARHUD010000014.1"/>
</dbReference>
<evidence type="ECO:0000313" key="2">
    <source>
        <dbReference type="EMBL" id="MDF2097444.1"/>
    </source>
</evidence>
<proteinExistence type="predicted"/>
<comment type="caution">
    <text evidence="2">The sequence shown here is derived from an EMBL/GenBank/DDBJ whole genome shotgun (WGS) entry which is preliminary data.</text>
</comment>
<keyword evidence="3" id="KW-1185">Reference proteome</keyword>
<dbReference type="InterPro" id="IPR029058">
    <property type="entry name" value="AB_hydrolase_fold"/>
</dbReference>
<dbReference type="Pfam" id="PF12697">
    <property type="entry name" value="Abhydrolase_6"/>
    <property type="match status" value="1"/>
</dbReference>
<dbReference type="EMBL" id="JARHUD010000014">
    <property type="protein sequence ID" value="MDF2097444.1"/>
    <property type="molecule type" value="Genomic_DNA"/>
</dbReference>
<dbReference type="PANTHER" id="PTHR43798">
    <property type="entry name" value="MONOACYLGLYCEROL LIPASE"/>
    <property type="match status" value="1"/>
</dbReference>
<dbReference type="Gene3D" id="3.40.50.1820">
    <property type="entry name" value="alpha/beta hydrolase"/>
    <property type="match status" value="1"/>
</dbReference>
<evidence type="ECO:0000259" key="1">
    <source>
        <dbReference type="Pfam" id="PF12697"/>
    </source>
</evidence>
<sequence>MMSRTLPLSEAGGQAAILEAGQGEPLVLVHGVGLCAHAWGPQIEMLSRNWRVLAVDMPGHGGSEPLPRDARLPDFVAWLIGVLQGLDVGPVNLAGHSMGALIAAGVAIERPDLVKRLAVLNAVYRRSPEARASVLARAEQLAVGKMDNEAPLSRWFTDRPAEQQARASVAGWLQDVDPQGYATAYRAFAEGDALYADRWAQIRCPTLALTGADDPNSTPAMAEAMAAAARDGEVRVIAGERHMVNLTAPEVVNEALRRWLARVPQSQEAEV</sequence>
<keyword evidence="2" id="KW-0378">Hydrolase</keyword>
<reference evidence="2 3" key="1">
    <citation type="submission" date="2023-03" db="EMBL/GenBank/DDBJ databases">
        <title>Fodinicurvata sp. CAU 1616 isolated from sea sendiment.</title>
        <authorList>
            <person name="Kim W."/>
        </authorList>
    </citation>
    <scope>NUCLEOTIDE SEQUENCE [LARGE SCALE GENOMIC DNA]</scope>
    <source>
        <strain evidence="2 3">CAU 1616</strain>
    </source>
</reference>